<dbReference type="AlphaFoldDB" id="A0A1H0LLU1"/>
<dbReference type="InterPro" id="IPR028957">
    <property type="entry name" value="Imm50"/>
</dbReference>
<proteinExistence type="predicted"/>
<accession>A0A1H0LLU1</accession>
<protein>
    <submittedName>
        <fullName evidence="1">Immunity protein 50</fullName>
    </submittedName>
</protein>
<evidence type="ECO:0000313" key="2">
    <source>
        <dbReference type="Proteomes" id="UP000198827"/>
    </source>
</evidence>
<reference evidence="1 2" key="1">
    <citation type="submission" date="2016-10" db="EMBL/GenBank/DDBJ databases">
        <authorList>
            <person name="de Groot N.N."/>
        </authorList>
    </citation>
    <scope>NUCLEOTIDE SEQUENCE [LARGE SCALE GENOMIC DNA]</scope>
    <source>
        <strain evidence="1 2">CECT 7543</strain>
    </source>
</reference>
<name>A0A1H0LLU1_9PSED</name>
<dbReference type="Pfam" id="PF15594">
    <property type="entry name" value="Imm50"/>
    <property type="match status" value="1"/>
</dbReference>
<dbReference type="EMBL" id="LT629705">
    <property type="protein sequence ID" value="SDO69023.1"/>
    <property type="molecule type" value="Genomic_DNA"/>
</dbReference>
<gene>
    <name evidence="1" type="ORF">SAMN04489798_3591</name>
</gene>
<evidence type="ECO:0000313" key="1">
    <source>
        <dbReference type="EMBL" id="SDO69023.1"/>
    </source>
</evidence>
<sequence length="129" mass="14999">MWTSLISDKKQWISVFGDKYTPKSLNISYAIFKDNSIKLKLYAPIEENKCPEKWLSNEHNKYEFELLFNQVCDVKISNFSFYGPIHIDITNNKNQNDIHIEINNYCKLACTAQSISAINIKAYHNDNSA</sequence>
<dbReference type="Proteomes" id="UP000198827">
    <property type="component" value="Chromosome I"/>
</dbReference>
<organism evidence="1 2">
    <name type="scientific">Pseudomonas arsenicoxydans</name>
    <dbReference type="NCBI Taxonomy" id="702115"/>
    <lineage>
        <taxon>Bacteria</taxon>
        <taxon>Pseudomonadati</taxon>
        <taxon>Pseudomonadota</taxon>
        <taxon>Gammaproteobacteria</taxon>
        <taxon>Pseudomonadales</taxon>
        <taxon>Pseudomonadaceae</taxon>
        <taxon>Pseudomonas</taxon>
    </lineage>
</organism>
<dbReference type="OrthoDB" id="6903825at2"/>
<dbReference type="RefSeq" id="WP_090182760.1">
    <property type="nucleotide sequence ID" value="NZ_LT629705.1"/>
</dbReference>